<name>A0A6J7DJ34_9ZZZZ</name>
<dbReference type="AlphaFoldDB" id="A0A6J7DJ34"/>
<evidence type="ECO:0000313" key="1">
    <source>
        <dbReference type="EMBL" id="CAB4868885.1"/>
    </source>
</evidence>
<accession>A0A6J7DJ34</accession>
<dbReference type="EMBL" id="CAFBLR010000044">
    <property type="protein sequence ID" value="CAB4868885.1"/>
    <property type="molecule type" value="Genomic_DNA"/>
</dbReference>
<dbReference type="Gene3D" id="3.90.550.60">
    <property type="match status" value="1"/>
</dbReference>
<dbReference type="InterPro" id="IPR029044">
    <property type="entry name" value="Nucleotide-diphossugar_trans"/>
</dbReference>
<proteinExistence type="predicted"/>
<sequence length="218" mass="24522">MPDSVVLIDSETNTGPAGGYHLGIERALDMGATWLWLMDDDIDVPHRCLEDLLTLGVAGGVEPQMLWPTQVNPAGETENYPGWYAVLVSRSAVLLGGLPRADLVWWIEDTEYLQWRLPRSGVVERRAPHVRVVHGDARPDARRPAWKTYYETRNTVWYRTRVSRGMWPGGLVRVLAVLALQSARGPDRRRRCGAFAKGVIDGLLGRLGPRWPLPQPKR</sequence>
<organism evidence="1">
    <name type="scientific">freshwater metagenome</name>
    <dbReference type="NCBI Taxonomy" id="449393"/>
    <lineage>
        <taxon>unclassified sequences</taxon>
        <taxon>metagenomes</taxon>
        <taxon>ecological metagenomes</taxon>
    </lineage>
</organism>
<gene>
    <name evidence="1" type="ORF">UFOPK3417_00639</name>
</gene>
<reference evidence="1" key="1">
    <citation type="submission" date="2020-05" db="EMBL/GenBank/DDBJ databases">
        <authorList>
            <person name="Chiriac C."/>
            <person name="Salcher M."/>
            <person name="Ghai R."/>
            <person name="Kavagutti S V."/>
        </authorList>
    </citation>
    <scope>NUCLEOTIDE SEQUENCE</scope>
</reference>
<protein>
    <submittedName>
        <fullName evidence="1">Unannotated protein</fullName>
    </submittedName>
</protein>
<dbReference type="SUPFAM" id="SSF53448">
    <property type="entry name" value="Nucleotide-diphospho-sugar transferases"/>
    <property type="match status" value="1"/>
</dbReference>